<organism evidence="2 3">
    <name type="scientific">Marinobacterium alkalitolerans</name>
    <dbReference type="NCBI Taxonomy" id="1542925"/>
    <lineage>
        <taxon>Bacteria</taxon>
        <taxon>Pseudomonadati</taxon>
        <taxon>Pseudomonadota</taxon>
        <taxon>Gammaproteobacteria</taxon>
        <taxon>Oceanospirillales</taxon>
        <taxon>Oceanospirillaceae</taxon>
        <taxon>Marinobacterium</taxon>
    </lineage>
</organism>
<sequence length="110" mass="12198">MRLRQTLTTTLLALLISLPAHAISLDDAKQQGLVGERASGYLGIVTPSPSAEIKQLVNEINAKRKALYQRKAEKAGVATDIMELRTGQRLQERAPSGEYIQDQNGQWIRK</sequence>
<keyword evidence="1" id="KW-0732">Signal</keyword>
<dbReference type="RefSeq" id="WP_209288219.1">
    <property type="nucleotide sequence ID" value="NZ_JACVEW010000020.1"/>
</dbReference>
<dbReference type="InterPro" id="IPR008309">
    <property type="entry name" value="YdbL"/>
</dbReference>
<feature type="chain" id="PRO_5047368593" evidence="1">
    <location>
        <begin position="23"/>
        <end position="110"/>
    </location>
</feature>
<dbReference type="Pfam" id="PF07027">
    <property type="entry name" value="DUF1318"/>
    <property type="match status" value="1"/>
</dbReference>
<proteinExistence type="predicted"/>
<keyword evidence="3" id="KW-1185">Reference proteome</keyword>
<protein>
    <submittedName>
        <fullName evidence="2">YdbL family protein</fullName>
    </submittedName>
</protein>
<evidence type="ECO:0000313" key="2">
    <source>
        <dbReference type="EMBL" id="MBP0049578.1"/>
    </source>
</evidence>
<reference evidence="2 3" key="1">
    <citation type="submission" date="2020-09" db="EMBL/GenBank/DDBJ databases">
        <authorList>
            <person name="Tanuku N.R.S."/>
        </authorList>
    </citation>
    <scope>NUCLEOTIDE SEQUENCE [LARGE SCALE GENOMIC DNA]</scope>
    <source>
        <strain evidence="2 3">AK62</strain>
    </source>
</reference>
<evidence type="ECO:0000256" key="1">
    <source>
        <dbReference type="SAM" id="SignalP"/>
    </source>
</evidence>
<evidence type="ECO:0000313" key="3">
    <source>
        <dbReference type="Proteomes" id="UP000810171"/>
    </source>
</evidence>
<feature type="signal peptide" evidence="1">
    <location>
        <begin position="1"/>
        <end position="22"/>
    </location>
</feature>
<dbReference type="PIRSF" id="PIRSF025560">
    <property type="entry name" value="UCP025560"/>
    <property type="match status" value="1"/>
</dbReference>
<dbReference type="EMBL" id="JACVEW010000020">
    <property type="protein sequence ID" value="MBP0049578.1"/>
    <property type="molecule type" value="Genomic_DNA"/>
</dbReference>
<dbReference type="Proteomes" id="UP000810171">
    <property type="component" value="Unassembled WGS sequence"/>
</dbReference>
<name>A0ABS3ZCZ4_9GAMM</name>
<accession>A0ABS3ZCZ4</accession>
<gene>
    <name evidence="2" type="ORF">H9C73_12635</name>
</gene>
<comment type="caution">
    <text evidence="2">The sequence shown here is derived from an EMBL/GenBank/DDBJ whole genome shotgun (WGS) entry which is preliminary data.</text>
</comment>